<organism evidence="7 8">
    <name type="scientific">Romanomermis culicivorax</name>
    <name type="common">Nematode worm</name>
    <dbReference type="NCBI Taxonomy" id="13658"/>
    <lineage>
        <taxon>Eukaryota</taxon>
        <taxon>Metazoa</taxon>
        <taxon>Ecdysozoa</taxon>
        <taxon>Nematoda</taxon>
        <taxon>Enoplea</taxon>
        <taxon>Dorylaimia</taxon>
        <taxon>Mermithida</taxon>
        <taxon>Mermithoidea</taxon>
        <taxon>Mermithidae</taxon>
        <taxon>Romanomermis</taxon>
    </lineage>
</organism>
<dbReference type="SUPFAM" id="SSF49785">
    <property type="entry name" value="Galactose-binding domain-like"/>
    <property type="match status" value="1"/>
</dbReference>
<dbReference type="InterPro" id="IPR001944">
    <property type="entry name" value="Glycoside_Hdrlase_35"/>
</dbReference>
<evidence type="ECO:0000259" key="4">
    <source>
        <dbReference type="Pfam" id="PF01301"/>
    </source>
</evidence>
<dbReference type="Gene3D" id="3.20.20.80">
    <property type="entry name" value="Glycosidases"/>
    <property type="match status" value="1"/>
</dbReference>
<evidence type="ECO:0000256" key="2">
    <source>
        <dbReference type="ARBA" id="ARBA00022801"/>
    </source>
</evidence>
<dbReference type="Gene3D" id="2.60.120.260">
    <property type="entry name" value="Galactose-binding domain-like"/>
    <property type="match status" value="2"/>
</dbReference>
<dbReference type="PRINTS" id="PR00742">
    <property type="entry name" value="GLHYDRLASE35"/>
</dbReference>
<protein>
    <submittedName>
        <fullName evidence="8">Glycoside hydrolase 35 catalytic domain-containing protein</fullName>
    </submittedName>
</protein>
<dbReference type="PANTHER" id="PTHR23421">
    <property type="entry name" value="BETA-GALACTOSIDASE RELATED"/>
    <property type="match status" value="1"/>
</dbReference>
<keyword evidence="7" id="KW-1185">Reference proteome</keyword>
<name>A0A915JV96_ROMCU</name>
<dbReference type="SUPFAM" id="SSF51445">
    <property type="entry name" value="(Trans)glycosidases"/>
    <property type="match status" value="1"/>
</dbReference>
<dbReference type="GO" id="GO:0004553">
    <property type="term" value="F:hydrolase activity, hydrolyzing O-glycosyl compounds"/>
    <property type="evidence" value="ECO:0007669"/>
    <property type="project" value="InterPro"/>
</dbReference>
<sequence>MVAEYWTGWFDQWGEQHHTFELETFEKTFQIILERNASFNLYMFVGGTNFGFTNGANIGAESAYNPVITSYDYDALLTEDGQLTPKYRLARNLIAKYSPEKKSFSTNVIKNDQKSYHQSERTIFLNSSRYSLLTDILRVVKSMGQIEKPLFVEHICAEIGEDCADPLHGFVVYRNQIPPDCESLVLMGMIADRMQILVDGRTVSTLFDRMNYKIWKVDLQLNRKVDLPSAKIAESRDLILLVENMGRAHYTVLDNQRKGFQGDVKCRTAEGKLEDFADWTIYGLAFDDLALFRDVAKHNHGQEKLAQPAFYHFEANLVEDDTIKDYFLNFETWKKGVAFVNDFNLGRYWNIGSQMSLYLPGTLLRKGNNL</sequence>
<feature type="domain" description="Beta-galactosidase galactose-binding" evidence="6">
    <location>
        <begin position="308"/>
        <end position="369"/>
    </location>
</feature>
<keyword evidence="2" id="KW-0378">Hydrolase</keyword>
<feature type="domain" description="Glycoside hydrolase 35 catalytic" evidence="4">
    <location>
        <begin position="1"/>
        <end position="96"/>
    </location>
</feature>
<dbReference type="AlphaFoldDB" id="A0A915JV96"/>
<dbReference type="Pfam" id="PF01301">
    <property type="entry name" value="Glyco_hydro_35"/>
    <property type="match status" value="1"/>
</dbReference>
<feature type="domain" description="Beta-galactosidase 1-like first all-beta" evidence="5">
    <location>
        <begin position="168"/>
        <end position="283"/>
    </location>
</feature>
<dbReference type="InterPro" id="IPR017853">
    <property type="entry name" value="GH"/>
</dbReference>
<dbReference type="InterPro" id="IPR031330">
    <property type="entry name" value="Gly_Hdrlase_35_cat"/>
</dbReference>
<evidence type="ECO:0000256" key="3">
    <source>
        <dbReference type="ARBA" id="ARBA00023295"/>
    </source>
</evidence>
<dbReference type="InterPro" id="IPR048912">
    <property type="entry name" value="BetaGal1-like_ABD1"/>
</dbReference>
<proteinExistence type="inferred from homology"/>
<dbReference type="GO" id="GO:0005975">
    <property type="term" value="P:carbohydrate metabolic process"/>
    <property type="evidence" value="ECO:0007669"/>
    <property type="project" value="InterPro"/>
</dbReference>
<dbReference type="InterPro" id="IPR048913">
    <property type="entry name" value="BetaGal_gal-bd"/>
</dbReference>
<evidence type="ECO:0000259" key="6">
    <source>
        <dbReference type="Pfam" id="PF21467"/>
    </source>
</evidence>
<dbReference type="Pfam" id="PF21467">
    <property type="entry name" value="BetaGal_gal-bd"/>
    <property type="match status" value="1"/>
</dbReference>
<dbReference type="OMA" id="QSERTIF"/>
<evidence type="ECO:0000313" key="8">
    <source>
        <dbReference type="WBParaSite" id="nRc.2.0.1.t29697-RA"/>
    </source>
</evidence>
<reference evidence="8" key="1">
    <citation type="submission" date="2022-11" db="UniProtKB">
        <authorList>
            <consortium name="WormBaseParasite"/>
        </authorList>
    </citation>
    <scope>IDENTIFICATION</scope>
</reference>
<comment type="similarity">
    <text evidence="1">Belongs to the glycosyl hydrolase 35 family.</text>
</comment>
<evidence type="ECO:0000256" key="1">
    <source>
        <dbReference type="ARBA" id="ARBA00009809"/>
    </source>
</evidence>
<dbReference type="Pfam" id="PF21317">
    <property type="entry name" value="BetaGal_ABD_1"/>
    <property type="match status" value="1"/>
</dbReference>
<dbReference type="Proteomes" id="UP000887565">
    <property type="component" value="Unplaced"/>
</dbReference>
<dbReference type="WBParaSite" id="nRc.2.0.1.t29697-RA">
    <property type="protein sequence ID" value="nRc.2.0.1.t29697-RA"/>
    <property type="gene ID" value="nRc.2.0.1.g29697"/>
</dbReference>
<evidence type="ECO:0000259" key="5">
    <source>
        <dbReference type="Pfam" id="PF21317"/>
    </source>
</evidence>
<dbReference type="InterPro" id="IPR008979">
    <property type="entry name" value="Galactose-bd-like_sf"/>
</dbReference>
<accession>A0A915JV96</accession>
<keyword evidence="3" id="KW-0326">Glycosidase</keyword>
<evidence type="ECO:0000313" key="7">
    <source>
        <dbReference type="Proteomes" id="UP000887565"/>
    </source>
</evidence>